<proteinExistence type="predicted"/>
<evidence type="ECO:0000313" key="1">
    <source>
        <dbReference type="EMBL" id="KAI3672670.1"/>
    </source>
</evidence>
<name>A0ACB8XQE7_ARCLA</name>
<dbReference type="EMBL" id="CM042061">
    <property type="protein sequence ID" value="KAI3672670.1"/>
    <property type="molecule type" value="Genomic_DNA"/>
</dbReference>
<accession>A0ACB8XQE7</accession>
<gene>
    <name evidence="1" type="ORF">L6452_38767</name>
</gene>
<protein>
    <submittedName>
        <fullName evidence="1">Uncharacterized protein</fullName>
    </submittedName>
</protein>
<reference evidence="1 2" key="2">
    <citation type="journal article" date="2022" name="Mol. Ecol. Resour.">
        <title>The genomes of chicory, endive, great burdock and yacon provide insights into Asteraceae paleo-polyploidization history and plant inulin production.</title>
        <authorList>
            <person name="Fan W."/>
            <person name="Wang S."/>
            <person name="Wang H."/>
            <person name="Wang A."/>
            <person name="Jiang F."/>
            <person name="Liu H."/>
            <person name="Zhao H."/>
            <person name="Xu D."/>
            <person name="Zhang Y."/>
        </authorList>
    </citation>
    <scope>NUCLEOTIDE SEQUENCE [LARGE SCALE GENOMIC DNA]</scope>
    <source>
        <strain evidence="2">cv. Niubang</strain>
    </source>
</reference>
<keyword evidence="2" id="KW-1185">Reference proteome</keyword>
<evidence type="ECO:0000313" key="2">
    <source>
        <dbReference type="Proteomes" id="UP001055879"/>
    </source>
</evidence>
<comment type="caution">
    <text evidence="1">The sequence shown here is derived from an EMBL/GenBank/DDBJ whole genome shotgun (WGS) entry which is preliminary data.</text>
</comment>
<sequence>MTERWHRQQCNGDTIDSIDNANTRRSNTLIDHLLIRRNYNNGGTEYNVDGGWEGYGGWDDGRGYGGQGR</sequence>
<dbReference type="Proteomes" id="UP001055879">
    <property type="component" value="Linkage Group LG15"/>
</dbReference>
<organism evidence="1 2">
    <name type="scientific">Arctium lappa</name>
    <name type="common">Greater burdock</name>
    <name type="synonym">Lappa major</name>
    <dbReference type="NCBI Taxonomy" id="4217"/>
    <lineage>
        <taxon>Eukaryota</taxon>
        <taxon>Viridiplantae</taxon>
        <taxon>Streptophyta</taxon>
        <taxon>Embryophyta</taxon>
        <taxon>Tracheophyta</taxon>
        <taxon>Spermatophyta</taxon>
        <taxon>Magnoliopsida</taxon>
        <taxon>eudicotyledons</taxon>
        <taxon>Gunneridae</taxon>
        <taxon>Pentapetalae</taxon>
        <taxon>asterids</taxon>
        <taxon>campanulids</taxon>
        <taxon>Asterales</taxon>
        <taxon>Asteraceae</taxon>
        <taxon>Carduoideae</taxon>
        <taxon>Cardueae</taxon>
        <taxon>Arctiinae</taxon>
        <taxon>Arctium</taxon>
    </lineage>
</organism>
<reference evidence="2" key="1">
    <citation type="journal article" date="2022" name="Mol. Ecol. Resour.">
        <title>The genomes of chicory, endive, great burdock and yacon provide insights into Asteraceae palaeo-polyploidization history and plant inulin production.</title>
        <authorList>
            <person name="Fan W."/>
            <person name="Wang S."/>
            <person name="Wang H."/>
            <person name="Wang A."/>
            <person name="Jiang F."/>
            <person name="Liu H."/>
            <person name="Zhao H."/>
            <person name="Xu D."/>
            <person name="Zhang Y."/>
        </authorList>
    </citation>
    <scope>NUCLEOTIDE SEQUENCE [LARGE SCALE GENOMIC DNA]</scope>
    <source>
        <strain evidence="2">cv. Niubang</strain>
    </source>
</reference>